<protein>
    <submittedName>
        <fullName evidence="9">DEAD/DEAH box RNA helicase family protein</fullName>
    </submittedName>
</protein>
<comment type="subcellular location">
    <subcellularLocation>
        <location evidence="1">Nucleus</location>
    </subcellularLocation>
</comment>
<dbReference type="SMART" id="SM00487">
    <property type="entry name" value="DEXDc"/>
    <property type="match status" value="1"/>
</dbReference>
<evidence type="ECO:0000256" key="4">
    <source>
        <dbReference type="ARBA" id="ARBA00022801"/>
    </source>
</evidence>
<dbReference type="FunFam" id="3.40.50.300:FF:000861">
    <property type="entry name" value="Fanconi anemia, complementation group M"/>
    <property type="match status" value="1"/>
</dbReference>
<feature type="compositionally biased region" description="Polar residues" evidence="8">
    <location>
        <begin position="1350"/>
        <end position="1362"/>
    </location>
</feature>
<dbReference type="GO" id="GO:0006281">
    <property type="term" value="P:DNA repair"/>
    <property type="evidence" value="ECO:0007669"/>
    <property type="project" value="UniProtKB-ARBA"/>
</dbReference>
<evidence type="ECO:0000256" key="2">
    <source>
        <dbReference type="ARBA" id="ARBA00009889"/>
    </source>
</evidence>
<proteinExistence type="inferred from homology"/>
<dbReference type="GO" id="GO:0016787">
    <property type="term" value="F:hydrolase activity"/>
    <property type="evidence" value="ECO:0007669"/>
    <property type="project" value="UniProtKB-KW"/>
</dbReference>
<keyword evidence="3" id="KW-0547">Nucleotide-binding</keyword>
<dbReference type="PROSITE" id="PS51194">
    <property type="entry name" value="HELICASE_CTER"/>
    <property type="match status" value="1"/>
</dbReference>
<evidence type="ECO:0000256" key="6">
    <source>
        <dbReference type="ARBA" id="ARBA00022840"/>
    </source>
</evidence>
<dbReference type="CDD" id="cd18801">
    <property type="entry name" value="SF2_C_FANCM_Hef"/>
    <property type="match status" value="1"/>
</dbReference>
<dbReference type="EMBL" id="CM000780">
    <property type="protein sequence ID" value="AQK58624.1"/>
    <property type="molecule type" value="Genomic_DNA"/>
</dbReference>
<gene>
    <name evidence="9" type="ORF">ZEAMMB73_Zm00001d053059</name>
</gene>
<keyword evidence="5 9" id="KW-0347">Helicase</keyword>
<dbReference type="InterPro" id="IPR027417">
    <property type="entry name" value="P-loop_NTPase"/>
</dbReference>
<dbReference type="InterPro" id="IPR014001">
    <property type="entry name" value="Helicase_ATP-bd"/>
</dbReference>
<name>A0A1D6QLQ5_MAIZE</name>
<keyword evidence="6" id="KW-0067">ATP-binding</keyword>
<feature type="compositionally biased region" description="Pro residues" evidence="8">
    <location>
        <begin position="39"/>
        <end position="62"/>
    </location>
</feature>
<evidence type="ECO:0000313" key="9">
    <source>
        <dbReference type="EMBL" id="AQK58624.1"/>
    </source>
</evidence>
<feature type="compositionally biased region" description="Low complexity" evidence="8">
    <location>
        <begin position="165"/>
        <end position="181"/>
    </location>
</feature>
<dbReference type="CDD" id="cd18033">
    <property type="entry name" value="DEXDc_FANCM"/>
    <property type="match status" value="1"/>
</dbReference>
<feature type="region of interest" description="Disordered" evidence="8">
    <location>
        <begin position="1160"/>
        <end position="1179"/>
    </location>
</feature>
<accession>A0A1D6QLQ5</accession>
<feature type="compositionally biased region" description="Acidic residues" evidence="8">
    <location>
        <begin position="1160"/>
        <end position="1173"/>
    </location>
</feature>
<dbReference type="ExpressionAtlas" id="A0A1D6QLQ5">
    <property type="expression patterns" value="baseline and differential"/>
</dbReference>
<dbReference type="PANTHER" id="PTHR14025:SF20">
    <property type="entry name" value="FANCONI ANEMIA GROUP M PROTEIN"/>
    <property type="match status" value="1"/>
</dbReference>
<feature type="region of interest" description="Disordered" evidence="8">
    <location>
        <begin position="1350"/>
        <end position="1383"/>
    </location>
</feature>
<dbReference type="PROSITE" id="PS51192">
    <property type="entry name" value="HELICASE_ATP_BIND_1"/>
    <property type="match status" value="1"/>
</dbReference>
<dbReference type="SUPFAM" id="SSF52540">
    <property type="entry name" value="P-loop containing nucleoside triphosphate hydrolases"/>
    <property type="match status" value="1"/>
</dbReference>
<evidence type="ECO:0000256" key="7">
    <source>
        <dbReference type="ARBA" id="ARBA00023242"/>
    </source>
</evidence>
<evidence type="ECO:0000256" key="3">
    <source>
        <dbReference type="ARBA" id="ARBA00022741"/>
    </source>
</evidence>
<dbReference type="GO" id="GO:0005524">
    <property type="term" value="F:ATP binding"/>
    <property type="evidence" value="ECO:0007669"/>
    <property type="project" value="UniProtKB-KW"/>
</dbReference>
<organism evidence="9">
    <name type="scientific">Zea mays</name>
    <name type="common">Maize</name>
    <dbReference type="NCBI Taxonomy" id="4577"/>
    <lineage>
        <taxon>Eukaryota</taxon>
        <taxon>Viridiplantae</taxon>
        <taxon>Streptophyta</taxon>
        <taxon>Embryophyta</taxon>
        <taxon>Tracheophyta</taxon>
        <taxon>Spermatophyta</taxon>
        <taxon>Magnoliopsida</taxon>
        <taxon>Liliopsida</taxon>
        <taxon>Poales</taxon>
        <taxon>Poaceae</taxon>
        <taxon>PACMAD clade</taxon>
        <taxon>Panicoideae</taxon>
        <taxon>Andropogonodae</taxon>
        <taxon>Andropogoneae</taxon>
        <taxon>Tripsacinae</taxon>
        <taxon>Zea</taxon>
    </lineage>
</organism>
<reference evidence="9" key="1">
    <citation type="submission" date="2015-12" db="EMBL/GenBank/DDBJ databases">
        <title>Update maize B73 reference genome by single molecule sequencing technologies.</title>
        <authorList>
            <consortium name="Maize Genome Sequencing Project"/>
            <person name="Ware D."/>
        </authorList>
    </citation>
    <scope>NUCLEOTIDE SEQUENCE</scope>
    <source>
        <tissue evidence="9">Seedling</tissue>
    </source>
</reference>
<dbReference type="GO" id="GO:0005634">
    <property type="term" value="C:nucleus"/>
    <property type="evidence" value="ECO:0007669"/>
    <property type="project" value="UniProtKB-SubCell"/>
</dbReference>
<evidence type="ECO:0000256" key="1">
    <source>
        <dbReference type="ARBA" id="ARBA00004123"/>
    </source>
</evidence>
<dbReference type="GO" id="GO:0003677">
    <property type="term" value="F:DNA binding"/>
    <property type="evidence" value="ECO:0007669"/>
    <property type="project" value="InterPro"/>
</dbReference>
<dbReference type="GO" id="GO:0004386">
    <property type="term" value="F:helicase activity"/>
    <property type="evidence" value="ECO:0007669"/>
    <property type="project" value="UniProtKB-KW"/>
</dbReference>
<dbReference type="SMART" id="SM00490">
    <property type="entry name" value="HELICc"/>
    <property type="match status" value="1"/>
</dbReference>
<dbReference type="Gene3D" id="3.40.50.300">
    <property type="entry name" value="P-loop containing nucleotide triphosphate hydrolases"/>
    <property type="match status" value="2"/>
</dbReference>
<feature type="region of interest" description="Disordered" evidence="8">
    <location>
        <begin position="33"/>
        <end position="84"/>
    </location>
</feature>
<dbReference type="Pfam" id="PF00271">
    <property type="entry name" value="Helicase_C"/>
    <property type="match status" value="1"/>
</dbReference>
<evidence type="ECO:0000256" key="8">
    <source>
        <dbReference type="SAM" id="MobiDB-lite"/>
    </source>
</evidence>
<dbReference type="Pfam" id="PF04851">
    <property type="entry name" value="ResIII"/>
    <property type="match status" value="1"/>
</dbReference>
<dbReference type="InterPro" id="IPR044749">
    <property type="entry name" value="FANCM_DEXDc"/>
</dbReference>
<feature type="region of interest" description="Disordered" evidence="8">
    <location>
        <begin position="158"/>
        <end position="194"/>
    </location>
</feature>
<dbReference type="GO" id="GO:0006310">
    <property type="term" value="P:DNA recombination"/>
    <property type="evidence" value="ECO:0007669"/>
    <property type="project" value="UniProtKB-ARBA"/>
</dbReference>
<evidence type="ECO:0000256" key="5">
    <source>
        <dbReference type="ARBA" id="ARBA00022806"/>
    </source>
</evidence>
<comment type="similarity">
    <text evidence="2">Belongs to the DEAD box helicase family. DEAH subfamily. FANCM sub-subfamily.</text>
</comment>
<sequence length="1383" mass="154258">MSVPPRLSVDFYDDDGFDWEAAVQEIDRACAFASASAPAPAPAPAPTPAPVHHPLPPRPPEPSASAPLHRPPAAGGGTARQSTLDRFVDSFTKRRLEKERPAPAPVQAASWGVGVEPVGGGLGRPGVRAGEGCSGQANERAVEDRFIESFTRRQQEKERAASEVAPALAGGQGRPAARAGKGCSGRGNRAGKGCSRRPSMEIEYGLCAVSLDHEAVKTWIYPTNVEVREYQKYMVEKALFTNTLIALPTGLGKTFIAAVVMYNYFRWFPEGKIIFTCPSRPLVTQQIEACHNTVGIPQEWIIDMKGDQCPSIRSVHWKSKRVFFVTPQVLQNDIQSGICMVQQIVCLVIDEAHRASGNYAYCMVIRELLAARVPLRILALTATPGSKHSDIQSVIDNLNISELIYCDEEDSRVNQYVNTRKVELVQVGLSESERSLWEDLDGMVRAIPTNEKVFIGGDINGHVGSTNAGYEMAHGGFRSLNLMHKNEFFWRLKEKMKLSSSHSITPKVQELKRLMVEHFNTDSNLKDSRIIIFSHYRESVNEIYCSLQDIDDKLVRPVEFIGQSSAGNQLKGQSQKTQQAILKKFRSGVYNVLVATSIGEEGLDIIEVDLVICFDANVSPLRMIQRMGRTGRKNEGRVDILLSGIAGVPHVYKPEVKYVKLTIDKYIPHAKKMRVAAKEASPIPWKMSEADGQMITRYFSVCKEEVWRPSLVAFPRFQLYPSVVHKVPHSFRTTDMLTDAMKQLQDPSLFRTKCEIPLQEPANVSAVEEGLEHEGLYAANGNEEMPQECDGLEASSSVVWNENVSVPGSPVKKYPVHTFFSGDYVTVDRRGSVLITYVPVLPQKIAFSKDIKSAVWNNKDQNKAKPYRSAAGVCRTTVEFVLGTNTDKHLFVDNLSTVAMHSPECSWHGDNVDDNHVLTTVPSKTLTSPREKMDTPCNVKLPESTYSYQEDMELNSRLTVYMEEGIVPESPVVEVSHLRLEMDEAADFGAVPKRGSPKSRDERAHANVAGSHKGPLNFEKNDQLLCGENEFDGSSRLYMLDQTRAKTEEPMHPSNVKMATTTRHTPGNMLCDSFSGDYQLRSGGDASGSVQQAPKYRRLCKYGDKIKRVSSISLDGCDDRFEECNIANKDRPNQIKHAMGTKRKTKRRLDAYIDEEVGVSEDAYVSEDEDDNQSEDKYEDSFIDDQATPTEFTQTEQGDRHNGDMMGFYRQSLFTQSPVVLPSRYLDVSYNSASRTGNSSYSSEARHNYTETPKEIQTQHHTINPSPSYSFVQDRCERGIANCESSTKLDCRKRRLSFQQPLAIPVINLEPEPAPEPSPHVASRVADHLYFDDGFFENLDLDAIEAQATEQWRQKTTQSTQKPVEIKNASDMSFAPPSFDLGL</sequence>
<keyword evidence="7" id="KW-0539">Nucleus</keyword>
<keyword evidence="4" id="KW-0378">Hydrolase</keyword>
<dbReference type="InterPro" id="IPR001650">
    <property type="entry name" value="Helicase_C-like"/>
</dbReference>
<dbReference type="InterPro" id="IPR006935">
    <property type="entry name" value="Helicase/UvrB_N"/>
</dbReference>
<dbReference type="PANTHER" id="PTHR14025">
    <property type="entry name" value="FANCONI ANEMIA GROUP M FANCM FAMILY MEMBER"/>
    <property type="match status" value="1"/>
</dbReference>